<evidence type="ECO:0008006" key="4">
    <source>
        <dbReference type="Google" id="ProtNLM"/>
    </source>
</evidence>
<reference evidence="2 3" key="1">
    <citation type="submission" date="2008-12" db="EMBL/GenBank/DDBJ databases">
        <title>Annotation of Bacteroides fragilis strain 3_1_12.</title>
        <authorList>
            <consortium name="The Broad Institute Genome Sequencing Platform"/>
            <person name="Ward D."/>
            <person name="Young S.K."/>
            <person name="Kodira C.D."/>
            <person name="Zeng Q."/>
            <person name="Koehrsen M."/>
            <person name="Alvarado L."/>
            <person name="Berlin A."/>
            <person name="Borenstein D."/>
            <person name="Chen Z."/>
            <person name="Engels R."/>
            <person name="Freedman E."/>
            <person name="Gellesch M."/>
            <person name="Goldberg J."/>
            <person name="Griggs A."/>
            <person name="Gujja S."/>
            <person name="Heiman D."/>
            <person name="Hepburn T."/>
            <person name="Howarth C."/>
            <person name="Jen D."/>
            <person name="Larson L."/>
            <person name="Lewis B."/>
            <person name="Mehta T."/>
            <person name="Park D."/>
            <person name="Pearson M."/>
            <person name="Roberts A."/>
            <person name="Saif S."/>
            <person name="Shea T."/>
            <person name="Shenoy N."/>
            <person name="Sisk P."/>
            <person name="Stolte C."/>
            <person name="Sykes S."/>
            <person name="Walk T."/>
            <person name="White J."/>
            <person name="Yandava C."/>
            <person name="Allen-Vercoe E."/>
            <person name="Strauss J."/>
            <person name="Ambrose C."/>
            <person name="Lander E."/>
            <person name="Nusbaum C."/>
            <person name="Galagan J."/>
            <person name="Birren B."/>
        </authorList>
    </citation>
    <scope>NUCLEOTIDE SEQUENCE [LARGE SCALE GENOMIC DNA]</scope>
    <source>
        <strain evidence="2 3">3_1_12</strain>
    </source>
</reference>
<feature type="chain" id="PRO_5046176499" description="SusD/RagB family nutrient-binding outer membrane lipoprotein" evidence="1">
    <location>
        <begin position="27"/>
        <end position="498"/>
    </location>
</feature>
<organism evidence="2 3">
    <name type="scientific">Bacteroides fragilis 3_1_12</name>
    <dbReference type="NCBI Taxonomy" id="457424"/>
    <lineage>
        <taxon>Bacteria</taxon>
        <taxon>Pseudomonadati</taxon>
        <taxon>Bacteroidota</taxon>
        <taxon>Bacteroidia</taxon>
        <taxon>Bacteroidales</taxon>
        <taxon>Bacteroidaceae</taxon>
        <taxon>Bacteroides</taxon>
    </lineage>
</organism>
<proteinExistence type="predicted"/>
<protein>
    <recommendedName>
        <fullName evidence="4">SusD/RagB family nutrient-binding outer membrane lipoprotein</fullName>
    </recommendedName>
</protein>
<sequence length="498" mass="57302">MKPIRIYKMKKILLFMASIWMCVSCGNLEKMNIDPDNATQTHPKLLLTQISMNAFKRGTDGMYATKKVIQTDGESADQYYKWTRGSFGYYDNLRNVQKMGEEAERVNAPVYTALTKFFRAYYFYELTLRFGDIPYRQALKGEKEEIYTPEYDTQEDVFTGILQELKEADEILANDASVIDGDIIYNGNGNQWRKLINSFRLKVLMTLSNHTTVGNLNIASEFKAIATGSPLMESLTDNGQLVYLDQQGNRYPQFNAQWSGYYMDDTFIQRMRERRDPRLFIFSAQTNKGKTEGKAIDDFSSYEGGDPAAPYSDAIIKVSEGTISPINDRFRTDPIVEPTMLMGYAELQQILAEAVVRGWINGNAQTYYENGIRASFSFYETHAKAYASYLNADAVNRYLQEPLVAFGKAANVDEQIERIIMQKYLVTFYQGNWDSFYEQLRTGYPDFRRPAGTEIPKRWMYPQGEYDNNGANVEAAIMRQFGTGNDKINQTTWWQKKD</sequence>
<evidence type="ECO:0000256" key="1">
    <source>
        <dbReference type="SAM" id="SignalP"/>
    </source>
</evidence>
<keyword evidence="3" id="KW-1185">Reference proteome</keyword>
<name>A0ABN0BNS4_BACFG</name>
<evidence type="ECO:0000313" key="3">
    <source>
        <dbReference type="Proteomes" id="UP000005101"/>
    </source>
</evidence>
<dbReference type="Pfam" id="PF12771">
    <property type="entry name" value="SusD-like_2"/>
    <property type="match status" value="1"/>
</dbReference>
<feature type="signal peptide" evidence="1">
    <location>
        <begin position="1"/>
        <end position="26"/>
    </location>
</feature>
<keyword evidence="1" id="KW-0732">Signal</keyword>
<accession>A0ABN0BNS4</accession>
<dbReference type="SUPFAM" id="SSF48452">
    <property type="entry name" value="TPR-like"/>
    <property type="match status" value="1"/>
</dbReference>
<gene>
    <name evidence="2" type="ORF">BFAG_03233</name>
</gene>
<dbReference type="Proteomes" id="UP000005101">
    <property type="component" value="Unassembled WGS sequence"/>
</dbReference>
<evidence type="ECO:0000313" key="2">
    <source>
        <dbReference type="EMBL" id="EFR54535.1"/>
    </source>
</evidence>
<dbReference type="Gene3D" id="1.20.120.840">
    <property type="entry name" value="SusD-like, tetratrico peptide repeats domain"/>
    <property type="match status" value="1"/>
</dbReference>
<dbReference type="InterPro" id="IPR041662">
    <property type="entry name" value="SusD-like_2"/>
</dbReference>
<dbReference type="CDD" id="cd08977">
    <property type="entry name" value="SusD"/>
    <property type="match status" value="1"/>
</dbReference>
<dbReference type="EMBL" id="EQ973215">
    <property type="protein sequence ID" value="EFR54535.1"/>
    <property type="molecule type" value="Genomic_DNA"/>
</dbReference>
<dbReference type="InterPro" id="IPR011990">
    <property type="entry name" value="TPR-like_helical_dom_sf"/>
</dbReference>
<dbReference type="Gene3D" id="1.25.40.390">
    <property type="match status" value="3"/>
</dbReference>